<evidence type="ECO:0000256" key="1">
    <source>
        <dbReference type="ARBA" id="ARBA00009370"/>
    </source>
</evidence>
<name>A0ABX3A0V9_9GAMM</name>
<dbReference type="PANTHER" id="PTHR43390">
    <property type="entry name" value="SIGNAL PEPTIDASE I"/>
    <property type="match status" value="1"/>
</dbReference>
<protein>
    <recommendedName>
        <fullName evidence="2 3">Signal peptidase I</fullName>
        <ecNumber evidence="3">3.4.21.89</ecNumber>
    </recommendedName>
</protein>
<dbReference type="InterPro" id="IPR019533">
    <property type="entry name" value="Peptidase_S26"/>
</dbReference>
<organism evidence="5 6">
    <name type="scientific">Piscirickettsia litoralis</name>
    <dbReference type="NCBI Taxonomy" id="1891921"/>
    <lineage>
        <taxon>Bacteria</taxon>
        <taxon>Pseudomonadati</taxon>
        <taxon>Pseudomonadota</taxon>
        <taxon>Gammaproteobacteria</taxon>
        <taxon>Thiotrichales</taxon>
        <taxon>Piscirickettsiaceae</taxon>
        <taxon>Piscirickettsia</taxon>
    </lineage>
</organism>
<keyword evidence="6" id="KW-1185">Reference proteome</keyword>
<feature type="transmembrane region" description="Helical" evidence="3">
    <location>
        <begin position="45"/>
        <end position="66"/>
    </location>
</feature>
<comment type="similarity">
    <text evidence="1 3">Belongs to the peptidase S26 family.</text>
</comment>
<dbReference type="Proteomes" id="UP000094329">
    <property type="component" value="Unassembled WGS sequence"/>
</dbReference>
<dbReference type="CDD" id="cd06462">
    <property type="entry name" value="Peptidase_S24_S26"/>
    <property type="match status" value="1"/>
</dbReference>
<sequence length="204" mass="22897">MYSITLFVLLGIAVFILMLERIVVRPIRLRLAEHAGAIAGRPPFLVDYARGLFWLLVLVLIMRFFIIQPIHIKSNGMQPELSRGDFSILARYAYGLESPFSESSWWRWAEPQIGDMVAAFDQRLLIRKVVALPGDEITQLHEVLYVNGEAVSGVKLPTGQKRADQYFVPAGHVLLAANEFKGITLVPSAAIFGRVSTAFWHFGD</sequence>
<gene>
    <name evidence="5" type="ORF">BGC07_05695</name>
</gene>
<dbReference type="PRINTS" id="PR00727">
    <property type="entry name" value="LEADERPTASE"/>
</dbReference>
<comment type="subcellular location">
    <subcellularLocation>
        <location evidence="3">Membrane</location>
        <topology evidence="3">Multi-pass membrane protein</topology>
    </subcellularLocation>
</comment>
<dbReference type="NCBIfam" id="TIGR02227">
    <property type="entry name" value="sigpep_I_bact"/>
    <property type="match status" value="1"/>
</dbReference>
<accession>A0ABX3A0V9</accession>
<dbReference type="InterPro" id="IPR000223">
    <property type="entry name" value="Pept_S26A_signal_pept_1"/>
</dbReference>
<evidence type="ECO:0000256" key="2">
    <source>
        <dbReference type="ARBA" id="ARBA00019232"/>
    </source>
</evidence>
<feature type="domain" description="Peptidase S26" evidence="4">
    <location>
        <begin position="47"/>
        <end position="166"/>
    </location>
</feature>
<keyword evidence="3" id="KW-0378">Hydrolase</keyword>
<feature type="transmembrane region" description="Helical" evidence="3">
    <location>
        <begin position="6"/>
        <end position="24"/>
    </location>
</feature>
<reference evidence="5 6" key="1">
    <citation type="submission" date="2016-08" db="EMBL/GenBank/DDBJ databases">
        <title>Draft genome sequence of Candidatus Piscirickettsia litoralis, from seawater.</title>
        <authorList>
            <person name="Wan X."/>
            <person name="Lee A.J."/>
            <person name="Hou S."/>
            <person name="Donachie S.P."/>
        </authorList>
    </citation>
    <scope>NUCLEOTIDE SEQUENCE [LARGE SCALE GENOMIC DNA]</scope>
    <source>
        <strain evidence="5 6">Y2</strain>
    </source>
</reference>
<evidence type="ECO:0000313" key="6">
    <source>
        <dbReference type="Proteomes" id="UP000094329"/>
    </source>
</evidence>
<dbReference type="RefSeq" id="WP_069312308.1">
    <property type="nucleotide sequence ID" value="NZ_MDTU01000001.1"/>
</dbReference>
<dbReference type="PANTHER" id="PTHR43390:SF1">
    <property type="entry name" value="CHLOROPLAST PROCESSING PEPTIDASE"/>
    <property type="match status" value="1"/>
</dbReference>
<comment type="catalytic activity">
    <reaction evidence="3">
        <text>Cleavage of hydrophobic, N-terminal signal or leader sequences from secreted and periplasmic proteins.</text>
        <dbReference type="EC" id="3.4.21.89"/>
    </reaction>
</comment>
<proteinExistence type="inferred from homology"/>
<dbReference type="EMBL" id="MDTU01000001">
    <property type="protein sequence ID" value="ODN42511.1"/>
    <property type="molecule type" value="Genomic_DNA"/>
</dbReference>
<dbReference type="Pfam" id="PF10502">
    <property type="entry name" value="Peptidase_S26"/>
    <property type="match status" value="1"/>
</dbReference>
<keyword evidence="3" id="KW-1133">Transmembrane helix</keyword>
<evidence type="ECO:0000256" key="3">
    <source>
        <dbReference type="RuleBase" id="RU362042"/>
    </source>
</evidence>
<keyword evidence="3" id="KW-0645">Protease</keyword>
<dbReference type="EC" id="3.4.21.89" evidence="3"/>
<keyword evidence="3" id="KW-0812">Transmembrane</keyword>
<keyword evidence="3" id="KW-0472">Membrane</keyword>
<comment type="caution">
    <text evidence="5">The sequence shown here is derived from an EMBL/GenBank/DDBJ whole genome shotgun (WGS) entry which is preliminary data.</text>
</comment>
<evidence type="ECO:0000313" key="5">
    <source>
        <dbReference type="EMBL" id="ODN42511.1"/>
    </source>
</evidence>
<dbReference type="SUPFAM" id="SSF51306">
    <property type="entry name" value="LexA/Signal peptidase"/>
    <property type="match status" value="1"/>
</dbReference>
<dbReference type="InterPro" id="IPR036286">
    <property type="entry name" value="LexA/Signal_pep-like_sf"/>
</dbReference>
<evidence type="ECO:0000259" key="4">
    <source>
        <dbReference type="Pfam" id="PF10502"/>
    </source>
</evidence>
<dbReference type="Gene3D" id="2.10.109.10">
    <property type="entry name" value="Umud Fragment, subunit A"/>
    <property type="match status" value="1"/>
</dbReference>